<gene>
    <name evidence="1" type="ORF">HNQ66_000542</name>
</gene>
<protein>
    <submittedName>
        <fullName evidence="1">Proteic killer suppression protein</fullName>
    </submittedName>
</protein>
<dbReference type="Pfam" id="PF05015">
    <property type="entry name" value="HigB-like_toxin"/>
    <property type="match status" value="1"/>
</dbReference>
<proteinExistence type="predicted"/>
<dbReference type="PANTHER" id="PTHR40266:SF2">
    <property type="entry name" value="TOXIN HIGB-1"/>
    <property type="match status" value="1"/>
</dbReference>
<dbReference type="Proteomes" id="UP000535406">
    <property type="component" value="Unassembled WGS sequence"/>
</dbReference>
<dbReference type="EMBL" id="JACHIK010000002">
    <property type="protein sequence ID" value="MBB5041159.1"/>
    <property type="molecule type" value="Genomic_DNA"/>
</dbReference>
<dbReference type="Gene3D" id="3.30.2310.20">
    <property type="entry name" value="RelE-like"/>
    <property type="match status" value="1"/>
</dbReference>
<dbReference type="AlphaFoldDB" id="A0A7W7YRZ5"/>
<dbReference type="InterPro" id="IPR035093">
    <property type="entry name" value="RelE/ParE_toxin_dom_sf"/>
</dbReference>
<organism evidence="1 2">
    <name type="scientific">Shinella fusca</name>
    <dbReference type="NCBI Taxonomy" id="544480"/>
    <lineage>
        <taxon>Bacteria</taxon>
        <taxon>Pseudomonadati</taxon>
        <taxon>Pseudomonadota</taxon>
        <taxon>Alphaproteobacteria</taxon>
        <taxon>Hyphomicrobiales</taxon>
        <taxon>Rhizobiaceae</taxon>
        <taxon>Shinella</taxon>
    </lineage>
</organism>
<sequence length="93" mass="10589">MILSFKGKAAEALYHGNRVAGIHPDVAKQAVKKLFMLDTVERVQDLRVPPGNRLEALTGDRTGQFSIRVNAQFRICFTWYDGDAYDVEFVDYH</sequence>
<keyword evidence="2" id="KW-1185">Reference proteome</keyword>
<evidence type="ECO:0000313" key="1">
    <source>
        <dbReference type="EMBL" id="MBB5041159.1"/>
    </source>
</evidence>
<comment type="caution">
    <text evidence="1">The sequence shown here is derived from an EMBL/GenBank/DDBJ whole genome shotgun (WGS) entry which is preliminary data.</text>
</comment>
<accession>A0A7W7YRZ5</accession>
<dbReference type="SUPFAM" id="SSF143011">
    <property type="entry name" value="RelE-like"/>
    <property type="match status" value="1"/>
</dbReference>
<dbReference type="PANTHER" id="PTHR40266">
    <property type="entry name" value="TOXIN HIGB-1"/>
    <property type="match status" value="1"/>
</dbReference>
<evidence type="ECO:0000313" key="2">
    <source>
        <dbReference type="Proteomes" id="UP000535406"/>
    </source>
</evidence>
<name>A0A7W7YRZ5_9HYPH</name>
<dbReference type="InterPro" id="IPR007711">
    <property type="entry name" value="HigB-1"/>
</dbReference>
<dbReference type="RefSeq" id="WP_184140595.1">
    <property type="nucleotide sequence ID" value="NZ_JACHIK010000002.1"/>
</dbReference>
<reference evidence="1 2" key="1">
    <citation type="submission" date="2020-08" db="EMBL/GenBank/DDBJ databases">
        <title>Genomic Encyclopedia of Type Strains, Phase IV (KMG-IV): sequencing the most valuable type-strain genomes for metagenomic binning, comparative biology and taxonomic classification.</title>
        <authorList>
            <person name="Goeker M."/>
        </authorList>
    </citation>
    <scope>NUCLEOTIDE SEQUENCE [LARGE SCALE GENOMIC DNA]</scope>
    <source>
        <strain evidence="1 2">DSM 21319</strain>
    </source>
</reference>